<comment type="catalytic activity">
    <reaction evidence="1 11">
        <text>S-ubiquitinyl-[E2 ubiquitin-conjugating enzyme]-L-cysteine + [acceptor protein]-L-lysine = [E2 ubiquitin-conjugating enzyme]-L-cysteine + N(6)-ubiquitinyl-[acceptor protein]-L-lysine.</text>
        <dbReference type="EC" id="2.3.2.27"/>
    </reaction>
</comment>
<feature type="domain" description="RING-type" evidence="13">
    <location>
        <begin position="36"/>
        <end position="81"/>
    </location>
</feature>
<keyword evidence="4 11" id="KW-0808">Transferase</keyword>
<evidence type="ECO:0000256" key="6">
    <source>
        <dbReference type="ARBA" id="ARBA00022771"/>
    </source>
</evidence>
<comment type="subcellular location">
    <subcellularLocation>
        <location evidence="2">Endomembrane system</location>
    </subcellularLocation>
    <subcellularLocation>
        <location evidence="11">Endoplasmic reticulum membrane</location>
        <topology evidence="11">Single-pass type IV membrane protein</topology>
    </subcellularLocation>
</comment>
<dbReference type="InterPro" id="IPR001841">
    <property type="entry name" value="Znf_RING"/>
</dbReference>
<dbReference type="Pfam" id="PF00097">
    <property type="entry name" value="zf-C3HC4"/>
    <property type="match status" value="1"/>
</dbReference>
<dbReference type="InterPro" id="IPR018957">
    <property type="entry name" value="Znf_C3HC4_RING-type"/>
</dbReference>
<evidence type="ECO:0000256" key="7">
    <source>
        <dbReference type="ARBA" id="ARBA00022786"/>
    </source>
</evidence>
<dbReference type="GO" id="GO:0005789">
    <property type="term" value="C:endoplasmic reticulum membrane"/>
    <property type="evidence" value="ECO:0007669"/>
    <property type="project" value="UniProtKB-SubCell"/>
</dbReference>
<dbReference type="GO" id="GO:0061630">
    <property type="term" value="F:ubiquitin protein ligase activity"/>
    <property type="evidence" value="ECO:0007669"/>
    <property type="project" value="UniProtKB-UniRule"/>
</dbReference>
<evidence type="ECO:0000256" key="2">
    <source>
        <dbReference type="ARBA" id="ARBA00004308"/>
    </source>
</evidence>
<feature type="region of interest" description="Disordered" evidence="12">
    <location>
        <begin position="1"/>
        <end position="28"/>
    </location>
</feature>
<dbReference type="Proteomes" id="UP001140949">
    <property type="component" value="Unassembled WGS sequence"/>
</dbReference>
<sequence length="215" mass="22929">MEKANGIATSKKRSDSAGDAASAPGTTASQGACFDCSICLDSATEPVVTLCGHLYCRRCIRAWLRVNSAAASSTPRCPVCSAPASETSLVPLYGRGSSRDGLDVPNGPNVSLPAPRQLEEEARHCCCHRCVDRYCYTSRRGASVFSSTAGGVLGGLAVAALRPLAARRNGEYSLPRRPYWLETSGGSRQELRVAESLHEICVFLFCCALLCLVFF</sequence>
<reference evidence="14" key="2">
    <citation type="submission" date="2023-04" db="EMBL/GenBank/DDBJ databases">
        <authorList>
            <person name="Bruccoleri R.E."/>
            <person name="Oakeley E.J."/>
            <person name="Faust A.-M."/>
            <person name="Dessus-Babus S."/>
            <person name="Altorfer M."/>
            <person name="Burckhardt D."/>
            <person name="Oertli M."/>
            <person name="Naumann U."/>
            <person name="Petersen F."/>
            <person name="Wong J."/>
        </authorList>
    </citation>
    <scope>NUCLEOTIDE SEQUENCE</scope>
    <source>
        <strain evidence="14">GSM-AAB239-AS_SAM_17_03QT</strain>
        <tissue evidence="14">Leaf</tissue>
    </source>
</reference>
<dbReference type="GO" id="GO:0008270">
    <property type="term" value="F:zinc ion binding"/>
    <property type="evidence" value="ECO:0007669"/>
    <property type="project" value="UniProtKB-KW"/>
</dbReference>
<keyword evidence="5 11" id="KW-0479">Metal-binding</keyword>
<evidence type="ECO:0000256" key="4">
    <source>
        <dbReference type="ARBA" id="ARBA00022679"/>
    </source>
</evidence>
<evidence type="ECO:0000256" key="3">
    <source>
        <dbReference type="ARBA" id="ARBA00004906"/>
    </source>
</evidence>
<dbReference type="Gene3D" id="3.30.40.10">
    <property type="entry name" value="Zinc/RING finger domain, C3HC4 (zinc finger)"/>
    <property type="match status" value="1"/>
</dbReference>
<dbReference type="PANTHER" id="PTHR12313">
    <property type="entry name" value="E3 UBIQUITIN-PROTEIN LIGASE RNF5-RELATED"/>
    <property type="match status" value="1"/>
</dbReference>
<evidence type="ECO:0000256" key="8">
    <source>
        <dbReference type="ARBA" id="ARBA00022833"/>
    </source>
</evidence>
<dbReference type="SUPFAM" id="SSF57850">
    <property type="entry name" value="RING/U-box"/>
    <property type="match status" value="1"/>
</dbReference>
<dbReference type="InterPro" id="IPR013083">
    <property type="entry name" value="Znf_RING/FYVE/PHD"/>
</dbReference>
<keyword evidence="7 11" id="KW-0833">Ubl conjugation pathway</keyword>
<dbReference type="SMART" id="SM00184">
    <property type="entry name" value="RING"/>
    <property type="match status" value="1"/>
</dbReference>
<evidence type="ECO:0000256" key="9">
    <source>
        <dbReference type="ARBA" id="ARBA00023136"/>
    </source>
</evidence>
<name>A0AAX6G9L6_IRIPA</name>
<comment type="domain">
    <text evidence="11">The RING-type zinc finger domain is responsible for E3 ligase activity.</text>
</comment>
<evidence type="ECO:0000313" key="15">
    <source>
        <dbReference type="Proteomes" id="UP001140949"/>
    </source>
</evidence>
<comment type="function">
    <text evidence="11">E3 ubiquitin-protein ligase.</text>
</comment>
<dbReference type="EC" id="2.3.2.27" evidence="11"/>
<accession>A0AAX6G9L6</accession>
<proteinExistence type="predicted"/>
<dbReference type="PROSITE" id="PS50089">
    <property type="entry name" value="ZF_RING_2"/>
    <property type="match status" value="1"/>
</dbReference>
<dbReference type="EMBL" id="JANAVB010021796">
    <property type="protein sequence ID" value="KAJ6824985.1"/>
    <property type="molecule type" value="Genomic_DNA"/>
</dbReference>
<dbReference type="GO" id="GO:0006511">
    <property type="term" value="P:ubiquitin-dependent protein catabolic process"/>
    <property type="evidence" value="ECO:0007669"/>
    <property type="project" value="UniProtKB-UniRule"/>
</dbReference>
<dbReference type="PROSITE" id="PS00518">
    <property type="entry name" value="ZF_RING_1"/>
    <property type="match status" value="1"/>
</dbReference>
<reference evidence="14" key="1">
    <citation type="journal article" date="2023" name="GigaByte">
        <title>Genome assembly of the bearded iris, Iris pallida Lam.</title>
        <authorList>
            <person name="Bruccoleri R.E."/>
            <person name="Oakeley E.J."/>
            <person name="Faust A.M.E."/>
            <person name="Altorfer M."/>
            <person name="Dessus-Babus S."/>
            <person name="Burckhardt D."/>
            <person name="Oertli M."/>
            <person name="Naumann U."/>
            <person name="Petersen F."/>
            <person name="Wong J."/>
        </authorList>
    </citation>
    <scope>NUCLEOTIDE SEQUENCE</scope>
    <source>
        <strain evidence="14">GSM-AAB239-AS_SAM_17_03QT</strain>
    </source>
</reference>
<keyword evidence="6 10" id="KW-0863">Zinc-finger</keyword>
<dbReference type="InterPro" id="IPR045103">
    <property type="entry name" value="RNF5/RNF185-like"/>
</dbReference>
<feature type="compositionally biased region" description="Low complexity" evidence="12">
    <location>
        <begin position="17"/>
        <end position="28"/>
    </location>
</feature>
<evidence type="ECO:0000256" key="12">
    <source>
        <dbReference type="SAM" id="MobiDB-lite"/>
    </source>
</evidence>
<dbReference type="AlphaFoldDB" id="A0AAX6G9L6"/>
<evidence type="ECO:0000256" key="1">
    <source>
        <dbReference type="ARBA" id="ARBA00000900"/>
    </source>
</evidence>
<comment type="pathway">
    <text evidence="3 11">Protein modification; protein ubiquitination.</text>
</comment>
<evidence type="ECO:0000256" key="5">
    <source>
        <dbReference type="ARBA" id="ARBA00022723"/>
    </source>
</evidence>
<keyword evidence="11" id="KW-0256">Endoplasmic reticulum</keyword>
<protein>
    <recommendedName>
        <fullName evidence="11">E3 ubiquitin-protein ligase RMA</fullName>
        <ecNumber evidence="11">2.3.2.27</ecNumber>
    </recommendedName>
    <alternativeName>
        <fullName evidence="11">Protein RING membrane-anchor</fullName>
    </alternativeName>
    <alternativeName>
        <fullName evidence="11">RING-type E3 ubiquitin transferase RMA</fullName>
    </alternativeName>
</protein>
<gene>
    <name evidence="14" type="ORF">M6B38_377970</name>
</gene>
<evidence type="ECO:0000259" key="13">
    <source>
        <dbReference type="PROSITE" id="PS50089"/>
    </source>
</evidence>
<dbReference type="InterPro" id="IPR017907">
    <property type="entry name" value="Znf_RING_CS"/>
</dbReference>
<evidence type="ECO:0000256" key="11">
    <source>
        <dbReference type="RuleBase" id="RU369090"/>
    </source>
</evidence>
<keyword evidence="8 11" id="KW-0862">Zinc</keyword>
<evidence type="ECO:0000256" key="10">
    <source>
        <dbReference type="PROSITE-ProRule" id="PRU00175"/>
    </source>
</evidence>
<keyword evidence="15" id="KW-1185">Reference proteome</keyword>
<keyword evidence="9" id="KW-0472">Membrane</keyword>
<comment type="caution">
    <text evidence="14">The sequence shown here is derived from an EMBL/GenBank/DDBJ whole genome shotgun (WGS) entry which is preliminary data.</text>
</comment>
<organism evidence="14 15">
    <name type="scientific">Iris pallida</name>
    <name type="common">Sweet iris</name>
    <dbReference type="NCBI Taxonomy" id="29817"/>
    <lineage>
        <taxon>Eukaryota</taxon>
        <taxon>Viridiplantae</taxon>
        <taxon>Streptophyta</taxon>
        <taxon>Embryophyta</taxon>
        <taxon>Tracheophyta</taxon>
        <taxon>Spermatophyta</taxon>
        <taxon>Magnoliopsida</taxon>
        <taxon>Liliopsida</taxon>
        <taxon>Asparagales</taxon>
        <taxon>Iridaceae</taxon>
        <taxon>Iridoideae</taxon>
        <taxon>Irideae</taxon>
        <taxon>Iris</taxon>
    </lineage>
</organism>
<evidence type="ECO:0000313" key="14">
    <source>
        <dbReference type="EMBL" id="KAJ6824985.1"/>
    </source>
</evidence>